<dbReference type="Proteomes" id="UP000663859">
    <property type="component" value="Unassembled WGS sequence"/>
</dbReference>
<reference evidence="1" key="1">
    <citation type="submission" date="2021-02" db="EMBL/GenBank/DDBJ databases">
        <authorList>
            <person name="Cremers G."/>
            <person name="Picone N."/>
        </authorList>
    </citation>
    <scope>NUCLEOTIDE SEQUENCE</scope>
    <source>
        <strain evidence="1">PQ17</strain>
    </source>
</reference>
<sequence>MVCHFGYSRRCYASLVRFLVPDKTLKRSTELAKHESLEGRLNEERGLSVPTFTRALARSRRDGLLSRTEENRL</sequence>
<evidence type="ECO:0000313" key="2">
    <source>
        <dbReference type="Proteomes" id="UP000663859"/>
    </source>
</evidence>
<protein>
    <submittedName>
        <fullName evidence="1">Uncharacterized protein</fullName>
    </submittedName>
</protein>
<evidence type="ECO:0000313" key="1">
    <source>
        <dbReference type="EMBL" id="CAF0700703.1"/>
    </source>
</evidence>
<proteinExistence type="predicted"/>
<accession>A0A8J2FT59</accession>
<comment type="caution">
    <text evidence="1">The sequence shown here is derived from an EMBL/GenBank/DDBJ whole genome shotgun (WGS) entry which is preliminary data.</text>
</comment>
<dbReference type="EMBL" id="CAJNOB010000034">
    <property type="protein sequence ID" value="CAF0700703.1"/>
    <property type="molecule type" value="Genomic_DNA"/>
</dbReference>
<gene>
    <name evidence="1" type="ORF">MPNT_40005</name>
</gene>
<name>A0A8J2FT59_9BACT</name>
<dbReference type="AlphaFoldDB" id="A0A8J2FT59"/>
<organism evidence="1 2">
    <name type="scientific">Candidatus Methylacidithermus pantelleriae</name>
    <dbReference type="NCBI Taxonomy" id="2744239"/>
    <lineage>
        <taxon>Bacteria</taxon>
        <taxon>Pseudomonadati</taxon>
        <taxon>Verrucomicrobiota</taxon>
        <taxon>Methylacidiphilae</taxon>
        <taxon>Methylacidiphilales</taxon>
        <taxon>Methylacidiphilaceae</taxon>
        <taxon>Candidatus Methylacidithermus</taxon>
    </lineage>
</organism>
<keyword evidence="2" id="KW-1185">Reference proteome</keyword>